<evidence type="ECO:0000259" key="1">
    <source>
        <dbReference type="Pfam" id="PF13649"/>
    </source>
</evidence>
<name>A0LPL9_SYNFM</name>
<dbReference type="GO" id="GO:0008168">
    <property type="term" value="F:methyltransferase activity"/>
    <property type="evidence" value="ECO:0007669"/>
    <property type="project" value="UniProtKB-KW"/>
</dbReference>
<dbReference type="EMBL" id="CP000478">
    <property type="protein sequence ID" value="ABK19371.1"/>
    <property type="molecule type" value="Genomic_DNA"/>
</dbReference>
<dbReference type="InterPro" id="IPR029063">
    <property type="entry name" value="SAM-dependent_MTases_sf"/>
</dbReference>
<keyword evidence="2" id="KW-0489">Methyltransferase</keyword>
<keyword evidence="2" id="KW-0808">Transferase</keyword>
<protein>
    <submittedName>
        <fullName evidence="2">Methyltransferase type 12</fullName>
    </submittedName>
</protein>
<dbReference type="KEGG" id="sfu:Sfum_3701"/>
<accession>A0LPL9</accession>
<feature type="domain" description="Methyltransferase" evidence="1">
    <location>
        <begin position="62"/>
        <end position="135"/>
    </location>
</feature>
<dbReference type="STRING" id="335543.Sfum_3701"/>
<organism evidence="2 3">
    <name type="scientific">Syntrophobacter fumaroxidans (strain DSM 10017 / MPOB)</name>
    <dbReference type="NCBI Taxonomy" id="335543"/>
    <lineage>
        <taxon>Bacteria</taxon>
        <taxon>Pseudomonadati</taxon>
        <taxon>Thermodesulfobacteriota</taxon>
        <taxon>Syntrophobacteria</taxon>
        <taxon>Syntrophobacterales</taxon>
        <taxon>Syntrophobacteraceae</taxon>
        <taxon>Syntrophobacter</taxon>
    </lineage>
</organism>
<gene>
    <name evidence="2" type="ordered locus">Sfum_3701</name>
</gene>
<dbReference type="Proteomes" id="UP000001784">
    <property type="component" value="Chromosome"/>
</dbReference>
<proteinExistence type="predicted"/>
<dbReference type="RefSeq" id="WP_011700496.1">
    <property type="nucleotide sequence ID" value="NC_008554.1"/>
</dbReference>
<dbReference type="GO" id="GO:0032259">
    <property type="term" value="P:methylation"/>
    <property type="evidence" value="ECO:0007669"/>
    <property type="project" value="UniProtKB-KW"/>
</dbReference>
<dbReference type="InterPro" id="IPR041698">
    <property type="entry name" value="Methyltransf_25"/>
</dbReference>
<dbReference type="SUPFAM" id="SSF53335">
    <property type="entry name" value="S-adenosyl-L-methionine-dependent methyltransferases"/>
    <property type="match status" value="1"/>
</dbReference>
<dbReference type="Pfam" id="PF13649">
    <property type="entry name" value="Methyltransf_25"/>
    <property type="match status" value="1"/>
</dbReference>
<keyword evidence="3" id="KW-1185">Reference proteome</keyword>
<dbReference type="AlphaFoldDB" id="A0LPL9"/>
<sequence length="279" mass="32357">MMRLSEIDWNELWKEAQARKHTPHHDSEFWNKRAPSFAKHASSSGYVEQFMAILKPEPHWSVLDIGCAAGTLALPLASIVRSVTALDPSTTMLSLLENRCREQRITNIRIVEGCWEDDWDDLGIGVHDVAIASRSLIVEDLRAAVSKLESRARKRVYLSTLVDSGPYDHRIVEAVGRSFDHGADYILVYNLLRQMGIYANVSFTLSRDDKTFRDLEDALDSVRWMIYEMTSTEEKRLRRYLGHHLIRENGRWKLPYRRVVRWAVLWWDKEGTIPGEWCA</sequence>
<dbReference type="Gene3D" id="3.40.50.150">
    <property type="entry name" value="Vaccinia Virus protein VP39"/>
    <property type="match status" value="1"/>
</dbReference>
<dbReference type="CDD" id="cd02440">
    <property type="entry name" value="AdoMet_MTases"/>
    <property type="match status" value="1"/>
</dbReference>
<dbReference type="InParanoid" id="A0LPL9"/>
<dbReference type="HOGENOM" id="CLU_060275_0_0_7"/>
<dbReference type="eggNOG" id="COG2242">
    <property type="taxonomic scope" value="Bacteria"/>
</dbReference>
<reference evidence="2 3" key="1">
    <citation type="submission" date="2006-10" db="EMBL/GenBank/DDBJ databases">
        <title>Complete sequence of Syntrophobacter fumaroxidans MPOB.</title>
        <authorList>
            <consortium name="US DOE Joint Genome Institute"/>
            <person name="Copeland A."/>
            <person name="Lucas S."/>
            <person name="Lapidus A."/>
            <person name="Barry K."/>
            <person name="Detter J.C."/>
            <person name="Glavina del Rio T."/>
            <person name="Hammon N."/>
            <person name="Israni S."/>
            <person name="Pitluck S."/>
            <person name="Goltsman E.G."/>
            <person name="Martinez M."/>
            <person name="Schmutz J."/>
            <person name="Larimer F."/>
            <person name="Land M."/>
            <person name="Hauser L."/>
            <person name="Kyrpides N."/>
            <person name="Kim E."/>
            <person name="Boone D.R."/>
            <person name="Brockman F."/>
            <person name="Culley D."/>
            <person name="Ferry J."/>
            <person name="Gunsalus R."/>
            <person name="McInerney M.J."/>
            <person name="Morrison M."/>
            <person name="Plugge C."/>
            <person name="Rohlin L."/>
            <person name="Scholten J."/>
            <person name="Sieber J."/>
            <person name="Stams A.J.M."/>
            <person name="Worm P."/>
            <person name="Henstra A.M."/>
            <person name="Richardson P."/>
        </authorList>
    </citation>
    <scope>NUCLEOTIDE SEQUENCE [LARGE SCALE GENOMIC DNA]</scope>
    <source>
        <strain evidence="3">DSM 10017 / MPOB</strain>
    </source>
</reference>
<evidence type="ECO:0000313" key="3">
    <source>
        <dbReference type="Proteomes" id="UP000001784"/>
    </source>
</evidence>
<evidence type="ECO:0000313" key="2">
    <source>
        <dbReference type="EMBL" id="ABK19371.1"/>
    </source>
</evidence>